<reference evidence="1" key="1">
    <citation type="journal article" date="2019" name="bioRxiv">
        <title>The Genome of the Zebra Mussel, Dreissena polymorpha: A Resource for Invasive Species Research.</title>
        <authorList>
            <person name="McCartney M.A."/>
            <person name="Auch B."/>
            <person name="Kono T."/>
            <person name="Mallez S."/>
            <person name="Zhang Y."/>
            <person name="Obille A."/>
            <person name="Becker A."/>
            <person name="Abrahante J.E."/>
            <person name="Garbe J."/>
            <person name="Badalamenti J.P."/>
            <person name="Herman A."/>
            <person name="Mangelson H."/>
            <person name="Liachko I."/>
            <person name="Sullivan S."/>
            <person name="Sone E.D."/>
            <person name="Koren S."/>
            <person name="Silverstein K.A.T."/>
            <person name="Beckman K.B."/>
            <person name="Gohl D.M."/>
        </authorList>
    </citation>
    <scope>NUCLEOTIDE SEQUENCE</scope>
    <source>
        <strain evidence="1">Duluth1</strain>
        <tissue evidence="1">Whole animal</tissue>
    </source>
</reference>
<organism evidence="1 2">
    <name type="scientific">Dreissena polymorpha</name>
    <name type="common">Zebra mussel</name>
    <name type="synonym">Mytilus polymorpha</name>
    <dbReference type="NCBI Taxonomy" id="45954"/>
    <lineage>
        <taxon>Eukaryota</taxon>
        <taxon>Metazoa</taxon>
        <taxon>Spiralia</taxon>
        <taxon>Lophotrochozoa</taxon>
        <taxon>Mollusca</taxon>
        <taxon>Bivalvia</taxon>
        <taxon>Autobranchia</taxon>
        <taxon>Heteroconchia</taxon>
        <taxon>Euheterodonta</taxon>
        <taxon>Imparidentia</taxon>
        <taxon>Neoheterodontei</taxon>
        <taxon>Myida</taxon>
        <taxon>Dreissenoidea</taxon>
        <taxon>Dreissenidae</taxon>
        <taxon>Dreissena</taxon>
    </lineage>
</organism>
<comment type="caution">
    <text evidence="1">The sequence shown here is derived from an EMBL/GenBank/DDBJ whole genome shotgun (WGS) entry which is preliminary data.</text>
</comment>
<accession>A0A9D3YBG7</accession>
<reference evidence="1" key="2">
    <citation type="submission" date="2020-11" db="EMBL/GenBank/DDBJ databases">
        <authorList>
            <person name="McCartney M.A."/>
            <person name="Auch B."/>
            <person name="Kono T."/>
            <person name="Mallez S."/>
            <person name="Becker A."/>
            <person name="Gohl D.M."/>
            <person name="Silverstein K.A.T."/>
            <person name="Koren S."/>
            <person name="Bechman K.B."/>
            <person name="Herman A."/>
            <person name="Abrahante J.E."/>
            <person name="Garbe J."/>
        </authorList>
    </citation>
    <scope>NUCLEOTIDE SEQUENCE</scope>
    <source>
        <strain evidence="1">Duluth1</strain>
        <tissue evidence="1">Whole animal</tissue>
    </source>
</reference>
<dbReference type="EMBL" id="JAIWYP010000016">
    <property type="protein sequence ID" value="KAH3697220.1"/>
    <property type="molecule type" value="Genomic_DNA"/>
</dbReference>
<evidence type="ECO:0000313" key="1">
    <source>
        <dbReference type="EMBL" id="KAH3697220.1"/>
    </source>
</evidence>
<dbReference type="Proteomes" id="UP000828390">
    <property type="component" value="Unassembled WGS sequence"/>
</dbReference>
<dbReference type="AlphaFoldDB" id="A0A9D3YBG7"/>
<protein>
    <submittedName>
        <fullName evidence="1">Uncharacterized protein</fullName>
    </submittedName>
</protein>
<evidence type="ECO:0000313" key="2">
    <source>
        <dbReference type="Proteomes" id="UP000828390"/>
    </source>
</evidence>
<sequence>METPSFIRNSIKPLHWGCPWIWKRTSMFLYIPINGSTFVSHFEARYTSFERCQLGWQQLR</sequence>
<proteinExistence type="predicted"/>
<keyword evidence="2" id="KW-1185">Reference proteome</keyword>
<name>A0A9D3YBG7_DREPO</name>
<gene>
    <name evidence="1" type="ORF">DPMN_084710</name>
</gene>